<accession>A0A1W1C1T4</accession>
<feature type="transmembrane region" description="Helical" evidence="1">
    <location>
        <begin position="6"/>
        <end position="29"/>
    </location>
</feature>
<dbReference type="EMBL" id="FPHE01000092">
    <property type="protein sequence ID" value="SFV59695.1"/>
    <property type="molecule type" value="Genomic_DNA"/>
</dbReference>
<gene>
    <name evidence="2" type="ORF">MNB_SV-12-1327</name>
</gene>
<evidence type="ECO:0000313" key="2">
    <source>
        <dbReference type="EMBL" id="SFV59695.1"/>
    </source>
</evidence>
<dbReference type="AlphaFoldDB" id="A0A1W1C1T4"/>
<reference evidence="2" key="1">
    <citation type="submission" date="2016-10" db="EMBL/GenBank/DDBJ databases">
        <authorList>
            <person name="de Groot N.N."/>
        </authorList>
    </citation>
    <scope>NUCLEOTIDE SEQUENCE</scope>
</reference>
<keyword evidence="1" id="KW-0472">Membrane</keyword>
<proteinExistence type="predicted"/>
<evidence type="ECO:0008006" key="3">
    <source>
        <dbReference type="Google" id="ProtNLM"/>
    </source>
</evidence>
<keyword evidence="1" id="KW-0812">Transmembrane</keyword>
<organism evidence="2">
    <name type="scientific">hydrothermal vent metagenome</name>
    <dbReference type="NCBI Taxonomy" id="652676"/>
    <lineage>
        <taxon>unclassified sequences</taxon>
        <taxon>metagenomes</taxon>
        <taxon>ecological metagenomes</taxon>
    </lineage>
</organism>
<feature type="transmembrane region" description="Helical" evidence="1">
    <location>
        <begin position="49"/>
        <end position="68"/>
    </location>
</feature>
<sequence length="137" mass="16310">MDELFQTTLIFHTAFAGIVLILAIFNYFFINDKLDYKRLVKRVRTILPIYYLFLAAVLFTGLILLGVAKFTIHHVVYLMVIVWFIILMMTIRRYKKFKSLRSDDEIRRGRFVRFSKRKFLIDMALIIAMIAVAYMVK</sequence>
<evidence type="ECO:0000256" key="1">
    <source>
        <dbReference type="SAM" id="Phobius"/>
    </source>
</evidence>
<protein>
    <recommendedName>
        <fullName evidence="3">Integral membrane protein</fullName>
    </recommendedName>
</protein>
<keyword evidence="1" id="KW-1133">Transmembrane helix</keyword>
<feature type="transmembrane region" description="Helical" evidence="1">
    <location>
        <begin position="74"/>
        <end position="91"/>
    </location>
</feature>
<name>A0A1W1C1T4_9ZZZZ</name>
<feature type="transmembrane region" description="Helical" evidence="1">
    <location>
        <begin position="119"/>
        <end position="136"/>
    </location>
</feature>